<name>A0ABT8BVX2_9VIBR</name>
<dbReference type="RefSeq" id="WP_076584855.1">
    <property type="nucleotide sequence ID" value="NZ_JABEYA020000001.1"/>
</dbReference>
<dbReference type="InterPro" id="IPR012639">
    <property type="entry name" value="Trp_leader2"/>
</dbReference>
<evidence type="ECO:0000313" key="1">
    <source>
        <dbReference type="EMBL" id="MDN3610280.1"/>
    </source>
</evidence>
<dbReference type="Pfam" id="PF08056">
    <property type="entry name" value="Trp_leader2"/>
    <property type="match status" value="1"/>
</dbReference>
<proteinExistence type="predicted"/>
<comment type="caution">
    <text evidence="1">The sequence shown here is derived from an EMBL/GenBank/DDBJ whole genome shotgun (WGS) entry which is preliminary data.</text>
</comment>
<sequence length="41" mass="4919">MLQEIVQNQKAIIAVTCSKTRSVQSIWWRTWTCSWWADSYI</sequence>
<keyword evidence="2" id="KW-1185">Reference proteome</keyword>
<accession>A0ABT8BVX2</accession>
<organism evidence="1 2">
    <name type="scientific">Vibrio ostreicida</name>
    <dbReference type="NCBI Taxonomy" id="526588"/>
    <lineage>
        <taxon>Bacteria</taxon>
        <taxon>Pseudomonadati</taxon>
        <taxon>Pseudomonadota</taxon>
        <taxon>Gammaproteobacteria</taxon>
        <taxon>Vibrionales</taxon>
        <taxon>Vibrionaceae</taxon>
        <taxon>Vibrio</taxon>
    </lineage>
</organism>
<dbReference type="EMBL" id="JAUFQC010000001">
    <property type="protein sequence ID" value="MDN3610280.1"/>
    <property type="molecule type" value="Genomic_DNA"/>
</dbReference>
<gene>
    <name evidence="1" type="ORF">QWZ16_11260</name>
</gene>
<dbReference type="Proteomes" id="UP001238540">
    <property type="component" value="Unassembled WGS sequence"/>
</dbReference>
<protein>
    <submittedName>
        <fullName evidence="1">Trp operon leader peptide</fullName>
    </submittedName>
</protein>
<evidence type="ECO:0000313" key="2">
    <source>
        <dbReference type="Proteomes" id="UP001238540"/>
    </source>
</evidence>
<reference evidence="2" key="1">
    <citation type="journal article" date="2019" name="Int. J. Syst. Evol. Microbiol.">
        <title>The Global Catalogue of Microorganisms (GCM) 10K type strain sequencing project: providing services to taxonomists for standard genome sequencing and annotation.</title>
        <authorList>
            <consortium name="The Broad Institute Genomics Platform"/>
            <consortium name="The Broad Institute Genome Sequencing Center for Infectious Disease"/>
            <person name="Wu L."/>
            <person name="Ma J."/>
        </authorList>
    </citation>
    <scope>NUCLEOTIDE SEQUENCE [LARGE SCALE GENOMIC DNA]</scope>
    <source>
        <strain evidence="2">CECT 7398</strain>
    </source>
</reference>